<organism evidence="9 10">
    <name type="scientific">Pseudaeromonas sharmana</name>
    <dbReference type="NCBI Taxonomy" id="328412"/>
    <lineage>
        <taxon>Bacteria</taxon>
        <taxon>Pseudomonadati</taxon>
        <taxon>Pseudomonadota</taxon>
        <taxon>Gammaproteobacteria</taxon>
        <taxon>Aeromonadales</taxon>
        <taxon>Aeromonadaceae</taxon>
        <taxon>Pseudaeromonas</taxon>
    </lineage>
</organism>
<dbReference type="GO" id="GO:0016787">
    <property type="term" value="F:hydrolase activity"/>
    <property type="evidence" value="ECO:0007669"/>
    <property type="project" value="UniProtKB-KW"/>
</dbReference>
<evidence type="ECO:0000256" key="5">
    <source>
        <dbReference type="ARBA" id="ARBA00022825"/>
    </source>
</evidence>
<name>A0ABV8CRF5_9GAMM</name>
<dbReference type="CDD" id="cd07018">
    <property type="entry name" value="S49_SppA_67K_type"/>
    <property type="match status" value="1"/>
</dbReference>
<evidence type="ECO:0000256" key="7">
    <source>
        <dbReference type="SAM" id="Phobius"/>
    </source>
</evidence>
<sequence>MSTLIRPFKWLLQSCWKLLNFTRLLVLNLLFLLLVLLLVIALNHEEQKPAIAGALVLNLSGQLVDQLSEEEASSQMLRSWLASDEPPQETLVADVIRALDAARTDSRITGVVLSLQDLQTSNLGKLVRIADALDQFRQSGKPVIATGSYFQQHQYLLAAHADRILLDPAGAVMVQGFGLYNLYYKSALEKFNVTPHVFRVGTYKSFVEPFTRDDMSPEAREANSRWLNQLWQYFVSDVAKARHLEADVVSPDKSQLLTRLAAAEGNAAQYALQQKLVDRLAVRAERIAEIVKFAGASDEEPGFRHVLFADYLQQLPDPYARHDKPQIAWIVASGSIQNGKQPAGSIGGDSLSDLLRQVANDDGIKALVLRIDSPGGSAFAAEQIRTELDAIKAKGKPVVVSMGSLAASGGYWMATAADRIIAEPTTLTGSIGVFGLFASIENALAYVGIHSDGVASTDFAGIDPSRPLPEHVQQVIQMNINNTYQRFITLVAASRKMSVAAVDKVAQGHVWTGSDAKALGLVDELGSVEDAMAAAARLAKLDDYDVVNVEAELPPAQKLMRQLLQRGAWMFGSDSERWLAQWLKFGSPALKQIQSLDDPQGQYLIAPITAP</sequence>
<evidence type="ECO:0000256" key="6">
    <source>
        <dbReference type="ARBA" id="ARBA00023136"/>
    </source>
</evidence>
<dbReference type="NCBIfam" id="TIGR00705">
    <property type="entry name" value="SppA_67K"/>
    <property type="match status" value="1"/>
</dbReference>
<dbReference type="SUPFAM" id="SSF52096">
    <property type="entry name" value="ClpP/crotonase"/>
    <property type="match status" value="2"/>
</dbReference>
<dbReference type="InterPro" id="IPR047272">
    <property type="entry name" value="S49_SppA_C"/>
</dbReference>
<evidence type="ECO:0000256" key="2">
    <source>
        <dbReference type="ARBA" id="ARBA00008683"/>
    </source>
</evidence>
<dbReference type="PANTHER" id="PTHR33209:SF1">
    <property type="entry name" value="PEPTIDASE S49 DOMAIN-CONTAINING PROTEIN"/>
    <property type="match status" value="1"/>
</dbReference>
<dbReference type="PANTHER" id="PTHR33209">
    <property type="entry name" value="PROTEASE 4"/>
    <property type="match status" value="1"/>
</dbReference>
<gene>
    <name evidence="9" type="primary">sppA</name>
    <name evidence="9" type="ORF">ACFOSS_13580</name>
</gene>
<dbReference type="InterPro" id="IPR004634">
    <property type="entry name" value="Pept_S49_pIV"/>
</dbReference>
<accession>A0ABV8CRF5</accession>
<feature type="domain" description="Peptidase S49" evidence="8">
    <location>
        <begin position="136"/>
        <end position="288"/>
    </location>
</feature>
<proteinExistence type="inferred from homology"/>
<dbReference type="EMBL" id="JBHSAF010000014">
    <property type="protein sequence ID" value="MFC3914492.1"/>
    <property type="molecule type" value="Genomic_DNA"/>
</dbReference>
<dbReference type="NCBIfam" id="TIGR00706">
    <property type="entry name" value="SppA_dom"/>
    <property type="match status" value="1"/>
</dbReference>
<evidence type="ECO:0000256" key="4">
    <source>
        <dbReference type="ARBA" id="ARBA00022801"/>
    </source>
</evidence>
<dbReference type="Gene3D" id="6.20.330.10">
    <property type="match status" value="1"/>
</dbReference>
<keyword evidence="7" id="KW-0812">Transmembrane</keyword>
<keyword evidence="6 7" id="KW-0472">Membrane</keyword>
<dbReference type="Pfam" id="PF01343">
    <property type="entry name" value="Peptidase_S49"/>
    <property type="match status" value="2"/>
</dbReference>
<reference evidence="10" key="1">
    <citation type="journal article" date="2019" name="Int. J. Syst. Evol. Microbiol.">
        <title>The Global Catalogue of Microorganisms (GCM) 10K type strain sequencing project: providing services to taxonomists for standard genome sequencing and annotation.</title>
        <authorList>
            <consortium name="The Broad Institute Genomics Platform"/>
            <consortium name="The Broad Institute Genome Sequencing Center for Infectious Disease"/>
            <person name="Wu L."/>
            <person name="Ma J."/>
        </authorList>
    </citation>
    <scope>NUCLEOTIDE SEQUENCE [LARGE SCALE GENOMIC DNA]</scope>
    <source>
        <strain evidence="10">CCUG 54939</strain>
    </source>
</reference>
<keyword evidence="3" id="KW-0645">Protease</keyword>
<dbReference type="PIRSF" id="PIRSF001217">
    <property type="entry name" value="Protease_4_SppA"/>
    <property type="match status" value="1"/>
</dbReference>
<feature type="domain" description="Peptidase S49" evidence="8">
    <location>
        <begin position="391"/>
        <end position="541"/>
    </location>
</feature>
<evidence type="ECO:0000259" key="8">
    <source>
        <dbReference type="Pfam" id="PF01343"/>
    </source>
</evidence>
<dbReference type="EC" id="3.4.21.-" evidence="9"/>
<comment type="caution">
    <text evidence="9">The sequence shown here is derived from an EMBL/GenBank/DDBJ whole genome shotgun (WGS) entry which is preliminary data.</text>
</comment>
<dbReference type="InterPro" id="IPR047217">
    <property type="entry name" value="S49_SppA_67K_type_N"/>
</dbReference>
<dbReference type="InterPro" id="IPR002142">
    <property type="entry name" value="Peptidase_S49"/>
</dbReference>
<keyword evidence="5" id="KW-0720">Serine protease</keyword>
<dbReference type="Proteomes" id="UP001595692">
    <property type="component" value="Unassembled WGS sequence"/>
</dbReference>
<keyword evidence="4 9" id="KW-0378">Hydrolase</keyword>
<dbReference type="Gene3D" id="3.90.226.10">
    <property type="entry name" value="2-enoyl-CoA Hydratase, Chain A, domain 1"/>
    <property type="match status" value="2"/>
</dbReference>
<evidence type="ECO:0000313" key="9">
    <source>
        <dbReference type="EMBL" id="MFC3914492.1"/>
    </source>
</evidence>
<keyword evidence="7" id="KW-1133">Transmembrane helix</keyword>
<keyword evidence="10" id="KW-1185">Reference proteome</keyword>
<dbReference type="InterPro" id="IPR029045">
    <property type="entry name" value="ClpP/crotonase-like_dom_sf"/>
</dbReference>
<evidence type="ECO:0000313" key="10">
    <source>
        <dbReference type="Proteomes" id="UP001595692"/>
    </source>
</evidence>
<feature type="transmembrane region" description="Helical" evidence="7">
    <location>
        <begin position="21"/>
        <end position="42"/>
    </location>
</feature>
<evidence type="ECO:0000256" key="3">
    <source>
        <dbReference type="ARBA" id="ARBA00022670"/>
    </source>
</evidence>
<evidence type="ECO:0000256" key="1">
    <source>
        <dbReference type="ARBA" id="ARBA00004370"/>
    </source>
</evidence>
<dbReference type="RefSeq" id="WP_377153420.1">
    <property type="nucleotide sequence ID" value="NZ_JBHSAF010000014.1"/>
</dbReference>
<protein>
    <submittedName>
        <fullName evidence="9">Signal peptide peptidase SppA</fullName>
        <ecNumber evidence="9">3.4.21.-</ecNumber>
    </submittedName>
</protein>
<comment type="similarity">
    <text evidence="2">Belongs to the peptidase S49 family.</text>
</comment>
<dbReference type="InterPro" id="IPR004635">
    <property type="entry name" value="Pept_S49_SppA"/>
</dbReference>
<dbReference type="CDD" id="cd07023">
    <property type="entry name" value="S49_Sppa_N_C"/>
    <property type="match status" value="1"/>
</dbReference>
<comment type="subcellular location">
    <subcellularLocation>
        <location evidence="1">Membrane</location>
    </subcellularLocation>
</comment>